<dbReference type="EMBL" id="QKUB01000009">
    <property type="protein sequence ID" value="PZV99243.1"/>
    <property type="molecule type" value="Genomic_DNA"/>
</dbReference>
<dbReference type="GO" id="GO:0005886">
    <property type="term" value="C:plasma membrane"/>
    <property type="evidence" value="ECO:0007669"/>
    <property type="project" value="UniProtKB-SubCell"/>
</dbReference>
<evidence type="ECO:0000256" key="2">
    <source>
        <dbReference type="ARBA" id="ARBA00022448"/>
    </source>
</evidence>
<feature type="transmembrane region" description="Helical" evidence="12">
    <location>
        <begin position="34"/>
        <end position="56"/>
    </location>
</feature>
<dbReference type="Proteomes" id="UP000249646">
    <property type="component" value="Unassembled WGS sequence"/>
</dbReference>
<keyword evidence="12" id="KW-1003">Cell membrane</keyword>
<comment type="subcellular location">
    <subcellularLocation>
        <location evidence="12">Cell membrane</location>
        <topology evidence="12">Single-pass membrane protein</topology>
    </subcellularLocation>
    <subcellularLocation>
        <location evidence="11">Endomembrane system</location>
        <topology evidence="11">Single-pass membrane protein</topology>
    </subcellularLocation>
</comment>
<dbReference type="PANTHER" id="PTHR33445:SF2">
    <property type="entry name" value="ATP SYNTHASE SUBUNIT B', CHLOROPLASTIC"/>
    <property type="match status" value="1"/>
</dbReference>
<evidence type="ECO:0000256" key="1">
    <source>
        <dbReference type="ARBA" id="ARBA00005513"/>
    </source>
</evidence>
<dbReference type="HAMAP" id="MF_01398">
    <property type="entry name" value="ATP_synth_b_bprime"/>
    <property type="match status" value="1"/>
</dbReference>
<keyword evidence="8 12" id="KW-0472">Membrane</keyword>
<name>A0A2W7FZZ3_9BACT</name>
<evidence type="ECO:0000313" key="15">
    <source>
        <dbReference type="Proteomes" id="UP000249646"/>
    </source>
</evidence>
<comment type="subunit">
    <text evidence="12">F-type ATPases have 2 components, F(1) - the catalytic core - and F(0) - the membrane proton channel. F(1) has five subunits: alpha(3), beta(3), gamma(1), delta(1), epsilon(1). F(0) has three main subunits: a(1), b(2) and c(10-14). The alpha and beta chains form an alternating ring which encloses part of the gamma chain. F(1) is attached to F(0) by a central stalk formed by the gamma and epsilon chains, while a peripheral stalk is formed by the delta and b chains.</text>
</comment>
<dbReference type="AlphaFoldDB" id="A0A2W7FZZ3"/>
<evidence type="ECO:0000256" key="7">
    <source>
        <dbReference type="ARBA" id="ARBA00023065"/>
    </source>
</evidence>
<keyword evidence="6 12" id="KW-1133">Transmembrane helix</keyword>
<keyword evidence="9 12" id="KW-0066">ATP synthesis</keyword>
<comment type="function">
    <text evidence="10 12">F(1)F(0) ATP synthase produces ATP from ADP in the presence of a proton or sodium gradient. F-type ATPases consist of two structural domains, F(1) containing the extramembraneous catalytic core and F(0) containing the membrane proton channel, linked together by a central stalk and a peripheral stalk. During catalysis, ATP synthesis in the catalytic domain of F(1) is coupled via a rotary mechanism of the central stalk subunits to proton translocation.</text>
</comment>
<evidence type="ECO:0000256" key="4">
    <source>
        <dbReference type="ARBA" id="ARBA00022692"/>
    </source>
</evidence>
<keyword evidence="4 12" id="KW-0812">Transmembrane</keyword>
<keyword evidence="5 12" id="KW-0375">Hydrogen ion transport</keyword>
<evidence type="ECO:0000256" key="12">
    <source>
        <dbReference type="HAMAP-Rule" id="MF_01398"/>
    </source>
</evidence>
<reference evidence="14 15" key="1">
    <citation type="submission" date="2018-06" db="EMBL/GenBank/DDBJ databases">
        <title>Genomic Encyclopedia of Archaeal and Bacterial Type Strains, Phase II (KMG-II): from individual species to whole genera.</title>
        <authorList>
            <person name="Goeker M."/>
        </authorList>
    </citation>
    <scope>NUCLEOTIDE SEQUENCE [LARGE SCALE GENOMIC DNA]</scope>
    <source>
        <strain evidence="14 15">ATCC 51348</strain>
    </source>
</reference>
<dbReference type="InterPro" id="IPR002146">
    <property type="entry name" value="ATP_synth_b/b'su_bac/chlpt"/>
</dbReference>
<evidence type="ECO:0000256" key="6">
    <source>
        <dbReference type="ARBA" id="ARBA00022989"/>
    </source>
</evidence>
<evidence type="ECO:0000256" key="10">
    <source>
        <dbReference type="ARBA" id="ARBA00025198"/>
    </source>
</evidence>
<comment type="caution">
    <text evidence="14">The sequence shown here is derived from an EMBL/GenBank/DDBJ whole genome shotgun (WGS) entry which is preliminary data.</text>
</comment>
<keyword evidence="15" id="KW-1185">Reference proteome</keyword>
<evidence type="ECO:0000256" key="9">
    <source>
        <dbReference type="ARBA" id="ARBA00023310"/>
    </source>
</evidence>
<evidence type="ECO:0000256" key="3">
    <source>
        <dbReference type="ARBA" id="ARBA00022547"/>
    </source>
</evidence>
<dbReference type="CDD" id="cd06503">
    <property type="entry name" value="ATP-synt_Fo_b"/>
    <property type="match status" value="1"/>
</dbReference>
<dbReference type="GO" id="GO:0012505">
    <property type="term" value="C:endomembrane system"/>
    <property type="evidence" value="ECO:0007669"/>
    <property type="project" value="UniProtKB-SubCell"/>
</dbReference>
<dbReference type="OrthoDB" id="400556at2"/>
<gene>
    <name evidence="12" type="primary">atpF</name>
    <name evidence="14" type="ORF">BCF89_10912</name>
</gene>
<organism evidence="14 15">
    <name type="scientific">Metamycoplasma auris</name>
    <dbReference type="NCBI Taxonomy" id="51363"/>
    <lineage>
        <taxon>Bacteria</taxon>
        <taxon>Bacillati</taxon>
        <taxon>Mycoplasmatota</taxon>
        <taxon>Mycoplasmoidales</taxon>
        <taxon>Metamycoplasmataceae</taxon>
        <taxon>Metamycoplasma</taxon>
    </lineage>
</organism>
<keyword evidence="7 12" id="KW-0406">Ion transport</keyword>
<keyword evidence="3 12" id="KW-0138">CF(0)</keyword>
<dbReference type="GO" id="GO:0046961">
    <property type="term" value="F:proton-transporting ATPase activity, rotational mechanism"/>
    <property type="evidence" value="ECO:0007669"/>
    <property type="project" value="TreeGrafter"/>
</dbReference>
<protein>
    <recommendedName>
        <fullName evidence="12">ATP synthase subunit b</fullName>
    </recommendedName>
    <alternativeName>
        <fullName evidence="12">ATP synthase F(0) sector subunit b</fullName>
    </alternativeName>
    <alternativeName>
        <fullName evidence="12">ATPase subunit I</fullName>
    </alternativeName>
    <alternativeName>
        <fullName evidence="12">F-type ATPase subunit b</fullName>
        <shortName evidence="12">F-ATPase subunit b</shortName>
    </alternativeName>
</protein>
<evidence type="ECO:0000256" key="5">
    <source>
        <dbReference type="ARBA" id="ARBA00022781"/>
    </source>
</evidence>
<comment type="function">
    <text evidence="12">Component of the F(0) channel, it forms part of the peripheral stalk, linking F(1) to F(0).</text>
</comment>
<accession>A0A2W7FZZ3</accession>
<dbReference type="InterPro" id="IPR050059">
    <property type="entry name" value="ATP_synthase_B_chain"/>
</dbReference>
<dbReference type="PANTHER" id="PTHR33445">
    <property type="entry name" value="ATP SYNTHASE SUBUNIT B', CHLOROPLASTIC"/>
    <property type="match status" value="1"/>
</dbReference>
<proteinExistence type="inferred from homology"/>
<dbReference type="GO" id="GO:0046933">
    <property type="term" value="F:proton-transporting ATP synthase activity, rotational mechanism"/>
    <property type="evidence" value="ECO:0007669"/>
    <property type="project" value="UniProtKB-UniRule"/>
</dbReference>
<dbReference type="GO" id="GO:0045259">
    <property type="term" value="C:proton-transporting ATP synthase complex"/>
    <property type="evidence" value="ECO:0007669"/>
    <property type="project" value="UniProtKB-KW"/>
</dbReference>
<evidence type="ECO:0000313" key="14">
    <source>
        <dbReference type="EMBL" id="PZV99243.1"/>
    </source>
</evidence>
<evidence type="ECO:0000256" key="13">
    <source>
        <dbReference type="RuleBase" id="RU003848"/>
    </source>
</evidence>
<evidence type="ECO:0000256" key="11">
    <source>
        <dbReference type="ARBA" id="ARBA00037847"/>
    </source>
</evidence>
<comment type="similarity">
    <text evidence="1 12 13">Belongs to the ATPase B chain family.</text>
</comment>
<evidence type="ECO:0000256" key="8">
    <source>
        <dbReference type="ARBA" id="ARBA00023136"/>
    </source>
</evidence>
<sequence length="186" mass="21386">MNINFNMVVKLNAHRGTNIDEELSKTFSGLSFNWTLFVFSLIVLMVVTAIITFLVYKPLKKMVKERQKFIQENIDASIKAKDEALKIQEERDLKIIEATNQAKTIIENARAESERIVNTGAESAKKKVEMMLEQAEILISKRRSQFDKEQKKIVMENAVEIAKKIIGREIKDSDNIKLINEVIDKT</sequence>
<dbReference type="Pfam" id="PF00430">
    <property type="entry name" value="ATP-synt_B"/>
    <property type="match status" value="1"/>
</dbReference>
<keyword evidence="2 12" id="KW-0813">Transport</keyword>